<dbReference type="PROSITE" id="PS50861">
    <property type="entry name" value="AA_TRNA_LIGASE_II_GLYAB"/>
    <property type="match status" value="1"/>
</dbReference>
<comment type="similarity">
    <text evidence="2 11">Belongs to the class-II aminoacyl-tRNA synthetase family.</text>
</comment>
<dbReference type="PANTHER" id="PTHR30075">
    <property type="entry name" value="GLYCYL-TRNA SYNTHETASE"/>
    <property type="match status" value="1"/>
</dbReference>
<dbReference type="EC" id="6.1.1.14" evidence="11"/>
<keyword evidence="15" id="KW-1185">Reference proteome</keyword>
<sequence length="755" mass="82735">MPDLLIELFSEEIPARMQARAREDLRRLVTEGLVQAGLTYAGAGAFSTPRRLTLTIEGLTPNSPTTTEERKGPRTDAPEKALEGFLRSTGLTRDQLQARDDKKGQVWFATITHPGRPASAIVAEVLETTIRNFPWPKSMRWGAGTLRWVRPLHSILCILSDEAGAEIVPVSVDGIAAGNVTRGHRFMAPDAFTVSGFDDYAAKLRRAHVMLDAEERASEIRSQADNLAFARGWQIVPDEALLAEVAGLVEWPVPLMGVIEDRFLSLPPEVLQTSMKEHQKFFSARNPRTGRIEGFVTVANIATPDDGATILAGNQRVLAARLSDAAFFWDNDLREAKSGMKAWAEGLSSVTFHNKLGSQADRIERIAALAREIAPLVGADATQAERAARLAKLDLRSAMVGEFPELQGTMGRYYALEAGEPEAVANAARDHYAPLGPSDAVPTAPVSVAVALADKLFILMGFWAVNEKPTGSKDPYALRRAGIGAIKLLIDNKIPLPLLKFVEDYFENHFVLLARDLGKDEESAVTDLKTKLADQSWRPTLLSSEGRTREECIEKLSSLEKELADAVSHRDATIMWLTDAPADLLAFLHDRLKVHLRDQGVRHDIIDAVLAQEGNDDLVQVVNSATALNDMLRTEDGKNLTQGLKRAGNILTQAEEKDGVEYSFGADVKFAETDEERALFTALDTAGPAIRTAMAAQDFPAAMSAIAALRTPIDAFFEAVQVNTDSQILRRNRLNLLSRIRDAGRQIADFTRIEG</sequence>
<gene>
    <name evidence="11 14" type="primary">glyS</name>
    <name evidence="14" type="ORF">ACFQ5P_14420</name>
</gene>
<comment type="caution">
    <text evidence="14">The sequence shown here is derived from an EMBL/GenBank/DDBJ whole genome shotgun (WGS) entry which is preliminary data.</text>
</comment>
<evidence type="ECO:0000256" key="8">
    <source>
        <dbReference type="ARBA" id="ARBA00022917"/>
    </source>
</evidence>
<dbReference type="PRINTS" id="PR01045">
    <property type="entry name" value="TRNASYNTHGB"/>
</dbReference>
<keyword evidence="8 11" id="KW-0648">Protein biosynthesis</keyword>
<keyword evidence="4 11" id="KW-0963">Cytoplasm</keyword>
<evidence type="ECO:0000256" key="1">
    <source>
        <dbReference type="ARBA" id="ARBA00004496"/>
    </source>
</evidence>
<evidence type="ECO:0000256" key="4">
    <source>
        <dbReference type="ARBA" id="ARBA00022490"/>
    </source>
</evidence>
<dbReference type="EMBL" id="JBHTOQ010000028">
    <property type="protein sequence ID" value="MFD1482488.1"/>
    <property type="molecule type" value="Genomic_DNA"/>
</dbReference>
<dbReference type="GO" id="GO:0004820">
    <property type="term" value="F:glycine-tRNA ligase activity"/>
    <property type="evidence" value="ECO:0007669"/>
    <property type="project" value="UniProtKB-EC"/>
</dbReference>
<evidence type="ECO:0000256" key="3">
    <source>
        <dbReference type="ARBA" id="ARBA00011209"/>
    </source>
</evidence>
<accession>A0ABW4E097</accession>
<evidence type="ECO:0000256" key="2">
    <source>
        <dbReference type="ARBA" id="ARBA00008226"/>
    </source>
</evidence>
<keyword evidence="9 11" id="KW-0030">Aminoacyl-tRNA synthetase</keyword>
<evidence type="ECO:0000313" key="14">
    <source>
        <dbReference type="EMBL" id="MFD1482488.1"/>
    </source>
</evidence>
<dbReference type="PANTHER" id="PTHR30075:SF2">
    <property type="entry name" value="GLYCINE--TRNA LIGASE, CHLOROPLASTIC_MITOCHONDRIAL 2"/>
    <property type="match status" value="1"/>
</dbReference>
<dbReference type="HAMAP" id="MF_00255">
    <property type="entry name" value="Gly_tRNA_synth_beta"/>
    <property type="match status" value="1"/>
</dbReference>
<organism evidence="14 15">
    <name type="scientific">Paracoccus nototheniae</name>
    <dbReference type="NCBI Taxonomy" id="2489002"/>
    <lineage>
        <taxon>Bacteria</taxon>
        <taxon>Pseudomonadati</taxon>
        <taxon>Pseudomonadota</taxon>
        <taxon>Alphaproteobacteria</taxon>
        <taxon>Rhodobacterales</taxon>
        <taxon>Paracoccaceae</taxon>
        <taxon>Paracoccus</taxon>
    </lineage>
</organism>
<evidence type="ECO:0000256" key="12">
    <source>
        <dbReference type="SAM" id="MobiDB-lite"/>
    </source>
</evidence>
<dbReference type="InterPro" id="IPR015944">
    <property type="entry name" value="Gly-tRNA-synth_bsu"/>
</dbReference>
<dbReference type="NCBIfam" id="TIGR00211">
    <property type="entry name" value="glyS"/>
    <property type="match status" value="1"/>
</dbReference>
<protein>
    <recommendedName>
        <fullName evidence="11">Glycine--tRNA ligase beta subunit</fullName>
        <ecNumber evidence="11">6.1.1.14</ecNumber>
    </recommendedName>
    <alternativeName>
        <fullName evidence="11">Glycyl-tRNA synthetase beta subunit</fullName>
        <shortName evidence="11">GlyRS</shortName>
    </alternativeName>
</protein>
<name>A0ABW4E097_9RHOB</name>
<comment type="subcellular location">
    <subcellularLocation>
        <location evidence="1 11">Cytoplasm</location>
    </subcellularLocation>
</comment>
<feature type="domain" description="DALR anticodon binding" evidence="13">
    <location>
        <begin position="644"/>
        <end position="741"/>
    </location>
</feature>
<evidence type="ECO:0000259" key="13">
    <source>
        <dbReference type="Pfam" id="PF05746"/>
    </source>
</evidence>
<evidence type="ECO:0000256" key="7">
    <source>
        <dbReference type="ARBA" id="ARBA00022840"/>
    </source>
</evidence>
<dbReference type="InterPro" id="IPR006194">
    <property type="entry name" value="Gly-tRNA-synth_heterodimer"/>
</dbReference>
<evidence type="ECO:0000256" key="11">
    <source>
        <dbReference type="HAMAP-Rule" id="MF_00255"/>
    </source>
</evidence>
<feature type="compositionally biased region" description="Basic and acidic residues" evidence="12">
    <location>
        <begin position="67"/>
        <end position="79"/>
    </location>
</feature>
<evidence type="ECO:0000256" key="10">
    <source>
        <dbReference type="ARBA" id="ARBA00047937"/>
    </source>
</evidence>
<proteinExistence type="inferred from homology"/>
<dbReference type="RefSeq" id="WP_131575107.1">
    <property type="nucleotide sequence ID" value="NZ_CBCSAJ010000018.1"/>
</dbReference>
<evidence type="ECO:0000313" key="15">
    <source>
        <dbReference type="Proteomes" id="UP001597302"/>
    </source>
</evidence>
<keyword evidence="6 11" id="KW-0547">Nucleotide-binding</keyword>
<dbReference type="SUPFAM" id="SSF109604">
    <property type="entry name" value="HD-domain/PDEase-like"/>
    <property type="match status" value="1"/>
</dbReference>
<evidence type="ECO:0000256" key="6">
    <source>
        <dbReference type="ARBA" id="ARBA00022741"/>
    </source>
</evidence>
<comment type="catalytic activity">
    <reaction evidence="10 11">
        <text>tRNA(Gly) + glycine + ATP = glycyl-tRNA(Gly) + AMP + diphosphate</text>
        <dbReference type="Rhea" id="RHEA:16013"/>
        <dbReference type="Rhea" id="RHEA-COMP:9664"/>
        <dbReference type="Rhea" id="RHEA-COMP:9683"/>
        <dbReference type="ChEBI" id="CHEBI:30616"/>
        <dbReference type="ChEBI" id="CHEBI:33019"/>
        <dbReference type="ChEBI" id="CHEBI:57305"/>
        <dbReference type="ChEBI" id="CHEBI:78442"/>
        <dbReference type="ChEBI" id="CHEBI:78522"/>
        <dbReference type="ChEBI" id="CHEBI:456215"/>
        <dbReference type="EC" id="6.1.1.14"/>
    </reaction>
</comment>
<dbReference type="Proteomes" id="UP001597302">
    <property type="component" value="Unassembled WGS sequence"/>
</dbReference>
<evidence type="ECO:0000256" key="9">
    <source>
        <dbReference type="ARBA" id="ARBA00023146"/>
    </source>
</evidence>
<keyword evidence="5 11" id="KW-0436">Ligase</keyword>
<dbReference type="Pfam" id="PF02092">
    <property type="entry name" value="tRNA_synt_2f"/>
    <property type="match status" value="1"/>
</dbReference>
<dbReference type="InterPro" id="IPR008909">
    <property type="entry name" value="DALR_anticod-bd"/>
</dbReference>
<dbReference type="Pfam" id="PF05746">
    <property type="entry name" value="DALR_1"/>
    <property type="match status" value="1"/>
</dbReference>
<reference evidence="15" key="1">
    <citation type="journal article" date="2019" name="Int. J. Syst. Evol. Microbiol.">
        <title>The Global Catalogue of Microorganisms (GCM) 10K type strain sequencing project: providing services to taxonomists for standard genome sequencing and annotation.</title>
        <authorList>
            <consortium name="The Broad Institute Genomics Platform"/>
            <consortium name="The Broad Institute Genome Sequencing Center for Infectious Disease"/>
            <person name="Wu L."/>
            <person name="Ma J."/>
        </authorList>
    </citation>
    <scope>NUCLEOTIDE SEQUENCE [LARGE SCALE GENOMIC DNA]</scope>
    <source>
        <strain evidence="15">CCM 8875</strain>
    </source>
</reference>
<feature type="region of interest" description="Disordered" evidence="12">
    <location>
        <begin position="57"/>
        <end position="79"/>
    </location>
</feature>
<keyword evidence="7 11" id="KW-0067">ATP-binding</keyword>
<evidence type="ECO:0000256" key="5">
    <source>
        <dbReference type="ARBA" id="ARBA00022598"/>
    </source>
</evidence>
<comment type="subunit">
    <text evidence="3 11">Tetramer of two alpha and two beta subunits.</text>
</comment>